<sequence>MHTVIRWRRPSEIESSRSFSGANPCSNLLGNSICYVISGCLLLVVGVIITSLTFQNLDGTSAENKERYAGPVLIAAGALVMARGALSRLWPRRRTMSARRRSLLRRYIREIYNRPIFALQNSSSFSLCDIQVSDLCHVTSRTRLYSDDPPSYEIVTSDEYHVHAYTNPASDGDDEEHTDTTDPPVRMVISPSPEPTPPSEEPCPPPTYEDYMNSTMKTTSL</sequence>
<protein>
    <submittedName>
        <fullName evidence="3">Uncharacterized protein</fullName>
    </submittedName>
</protein>
<feature type="transmembrane region" description="Helical" evidence="2">
    <location>
        <begin position="33"/>
        <end position="52"/>
    </location>
</feature>
<keyword evidence="4" id="KW-1185">Reference proteome</keyword>
<reference evidence="3" key="1">
    <citation type="submission" date="2021-04" db="EMBL/GenBank/DDBJ databases">
        <authorList>
            <consortium name="Molecular Ecology Group"/>
        </authorList>
    </citation>
    <scope>NUCLEOTIDE SEQUENCE</scope>
</reference>
<proteinExistence type="predicted"/>
<evidence type="ECO:0000313" key="3">
    <source>
        <dbReference type="EMBL" id="CAG5117047.1"/>
    </source>
</evidence>
<name>A0A8S3YJA6_9EUPU</name>
<feature type="compositionally biased region" description="Polar residues" evidence="1">
    <location>
        <begin position="212"/>
        <end position="221"/>
    </location>
</feature>
<keyword evidence="2" id="KW-0812">Transmembrane</keyword>
<organism evidence="3 4">
    <name type="scientific">Candidula unifasciata</name>
    <dbReference type="NCBI Taxonomy" id="100452"/>
    <lineage>
        <taxon>Eukaryota</taxon>
        <taxon>Metazoa</taxon>
        <taxon>Spiralia</taxon>
        <taxon>Lophotrochozoa</taxon>
        <taxon>Mollusca</taxon>
        <taxon>Gastropoda</taxon>
        <taxon>Heterobranchia</taxon>
        <taxon>Euthyneura</taxon>
        <taxon>Panpulmonata</taxon>
        <taxon>Eupulmonata</taxon>
        <taxon>Stylommatophora</taxon>
        <taxon>Helicina</taxon>
        <taxon>Helicoidea</taxon>
        <taxon>Geomitridae</taxon>
        <taxon>Candidula</taxon>
    </lineage>
</organism>
<feature type="region of interest" description="Disordered" evidence="1">
    <location>
        <begin position="164"/>
        <end position="221"/>
    </location>
</feature>
<comment type="caution">
    <text evidence="3">The sequence shown here is derived from an EMBL/GenBank/DDBJ whole genome shotgun (WGS) entry which is preliminary data.</text>
</comment>
<keyword evidence="2" id="KW-0472">Membrane</keyword>
<evidence type="ECO:0000256" key="2">
    <source>
        <dbReference type="SAM" id="Phobius"/>
    </source>
</evidence>
<dbReference type="AlphaFoldDB" id="A0A8S3YJA6"/>
<dbReference type="EMBL" id="CAJHNH020000336">
    <property type="protein sequence ID" value="CAG5117047.1"/>
    <property type="molecule type" value="Genomic_DNA"/>
</dbReference>
<accession>A0A8S3YJA6</accession>
<keyword evidence="2" id="KW-1133">Transmembrane helix</keyword>
<gene>
    <name evidence="3" type="ORF">CUNI_LOCUS2605</name>
</gene>
<evidence type="ECO:0000313" key="4">
    <source>
        <dbReference type="Proteomes" id="UP000678393"/>
    </source>
</evidence>
<evidence type="ECO:0000256" key="1">
    <source>
        <dbReference type="SAM" id="MobiDB-lite"/>
    </source>
</evidence>
<dbReference type="Proteomes" id="UP000678393">
    <property type="component" value="Unassembled WGS sequence"/>
</dbReference>
<feature type="compositionally biased region" description="Pro residues" evidence="1">
    <location>
        <begin position="192"/>
        <end position="207"/>
    </location>
</feature>
<dbReference type="OrthoDB" id="6053596at2759"/>
<feature type="transmembrane region" description="Helical" evidence="2">
    <location>
        <begin position="72"/>
        <end position="91"/>
    </location>
</feature>